<feature type="domain" description="Major facilitator superfamily (MFS) profile" evidence="8">
    <location>
        <begin position="25"/>
        <end position="434"/>
    </location>
</feature>
<dbReference type="Gene3D" id="1.20.1250.20">
    <property type="entry name" value="MFS general substrate transporter like domains"/>
    <property type="match status" value="2"/>
</dbReference>
<dbReference type="SUPFAM" id="SSF103473">
    <property type="entry name" value="MFS general substrate transporter"/>
    <property type="match status" value="1"/>
</dbReference>
<evidence type="ECO:0000256" key="7">
    <source>
        <dbReference type="SAM" id="Phobius"/>
    </source>
</evidence>
<gene>
    <name evidence="9" type="ORF">DBZ45_11220</name>
</gene>
<evidence type="ECO:0000256" key="6">
    <source>
        <dbReference type="SAM" id="MobiDB-lite"/>
    </source>
</evidence>
<dbReference type="PANTHER" id="PTHR43791">
    <property type="entry name" value="PERMEASE-RELATED"/>
    <property type="match status" value="1"/>
</dbReference>
<evidence type="ECO:0000256" key="4">
    <source>
        <dbReference type="ARBA" id="ARBA00022989"/>
    </source>
</evidence>
<dbReference type="EMBL" id="QLNP01000074">
    <property type="protein sequence ID" value="RAM37367.1"/>
    <property type="molecule type" value="Genomic_DNA"/>
</dbReference>
<dbReference type="Proteomes" id="UP000249166">
    <property type="component" value="Unassembled WGS sequence"/>
</dbReference>
<dbReference type="OrthoDB" id="9773957at2"/>
<feature type="transmembrane region" description="Helical" evidence="7">
    <location>
        <begin position="320"/>
        <end position="339"/>
    </location>
</feature>
<comment type="subcellular location">
    <subcellularLocation>
        <location evidence="1">Cell membrane</location>
        <topology evidence="1">Multi-pass membrane protein</topology>
    </subcellularLocation>
</comment>
<keyword evidence="3 7" id="KW-0812">Transmembrane</keyword>
<feature type="transmembrane region" description="Helical" evidence="7">
    <location>
        <begin position="345"/>
        <end position="365"/>
    </location>
</feature>
<evidence type="ECO:0000256" key="1">
    <source>
        <dbReference type="ARBA" id="ARBA00004651"/>
    </source>
</evidence>
<feature type="transmembrane region" description="Helical" evidence="7">
    <location>
        <begin position="377"/>
        <end position="397"/>
    </location>
</feature>
<feature type="transmembrane region" description="Helical" evidence="7">
    <location>
        <begin position="183"/>
        <end position="206"/>
    </location>
</feature>
<dbReference type="InterPro" id="IPR011701">
    <property type="entry name" value="MFS"/>
</dbReference>
<evidence type="ECO:0000256" key="3">
    <source>
        <dbReference type="ARBA" id="ARBA00022692"/>
    </source>
</evidence>
<proteinExistence type="predicted"/>
<feature type="transmembrane region" description="Helical" evidence="7">
    <location>
        <begin position="253"/>
        <end position="278"/>
    </location>
</feature>
<accession>A0A328HFN8</accession>
<evidence type="ECO:0000313" key="10">
    <source>
        <dbReference type="Proteomes" id="UP000249166"/>
    </source>
</evidence>
<dbReference type="InterPro" id="IPR020846">
    <property type="entry name" value="MFS_dom"/>
</dbReference>
<reference evidence="9 10" key="1">
    <citation type="submission" date="2018-04" db="EMBL/GenBank/DDBJ databases">
        <title>Bacteria isolated from cave deposits of Manipur.</title>
        <authorList>
            <person name="Sahoo D."/>
            <person name="Sarangthem I."/>
            <person name="Nandeibam J."/>
        </authorList>
    </citation>
    <scope>NUCLEOTIDE SEQUENCE [LARGE SCALE GENOMIC DNA]</scope>
    <source>
        <strain evidence="10">mrc11</strain>
    </source>
</reference>
<feature type="transmembrane region" description="Helical" evidence="7">
    <location>
        <begin position="90"/>
        <end position="110"/>
    </location>
</feature>
<feature type="transmembrane region" description="Helical" evidence="7">
    <location>
        <begin position="58"/>
        <end position="78"/>
    </location>
</feature>
<dbReference type="Pfam" id="PF07690">
    <property type="entry name" value="MFS_1"/>
    <property type="match status" value="1"/>
</dbReference>
<dbReference type="AlphaFoldDB" id="A0A328HFN8"/>
<evidence type="ECO:0000259" key="8">
    <source>
        <dbReference type="PROSITE" id="PS50850"/>
    </source>
</evidence>
<comment type="caution">
    <text evidence="9">The sequence shown here is derived from an EMBL/GenBank/DDBJ whole genome shotgun (WGS) entry which is preliminary data.</text>
</comment>
<keyword evidence="2" id="KW-0813">Transport</keyword>
<feature type="region of interest" description="Disordered" evidence="6">
    <location>
        <begin position="439"/>
        <end position="465"/>
    </location>
</feature>
<feature type="transmembrane region" description="Helical" evidence="7">
    <location>
        <begin position="409"/>
        <end position="429"/>
    </location>
</feature>
<dbReference type="GO" id="GO:0022857">
    <property type="term" value="F:transmembrane transporter activity"/>
    <property type="evidence" value="ECO:0007669"/>
    <property type="project" value="InterPro"/>
</dbReference>
<dbReference type="GO" id="GO:0005886">
    <property type="term" value="C:plasma membrane"/>
    <property type="evidence" value="ECO:0007669"/>
    <property type="project" value="UniProtKB-SubCell"/>
</dbReference>
<dbReference type="InterPro" id="IPR036259">
    <property type="entry name" value="MFS_trans_sf"/>
</dbReference>
<keyword evidence="4 7" id="KW-1133">Transmembrane helix</keyword>
<sequence>MATNSLPANKAVGRAEVTRKVRRTILPIAFLLYAFNYMDRSSISYAQLTMGKELGIDVATYGAIAAIFFIAYVVLEVPSNMILAKVGARLWLARIAITWGLVTVATGFVYNVTQLYIARILLGIAEAGLFPGLILFLTYWFLNNDRGRAIGAMALAMPVALIAGSLSGGFILDHANWFGLSSWRWIFILQGLPPVLLGIWILLTLADRPSKAKWLKADEKQWLEGAIADEYAAMPGEKQDHASELRALRNPKILYLGLINALAGVATYGMTFFLPQVVSQLNPSYSPTNIGVFGAIPYACGAVVMLLLVRYADISGRRKFIVLACFATAIIGLIMTAVFRGSPVLGMLGLILLACGVIGNIPTYWALISEVLTKRQAVVGIAVINALASAGGFFGPFLIGKLATPGDTIVGMTVPMVALVLAFVLLLFVKVPARTPAQTQVQEKPHEPAQSAIEESVGRSAAEQL</sequence>
<keyword evidence="5 7" id="KW-0472">Membrane</keyword>
<evidence type="ECO:0000313" key="9">
    <source>
        <dbReference type="EMBL" id="RAM37367.1"/>
    </source>
</evidence>
<feature type="transmembrane region" description="Helical" evidence="7">
    <location>
        <begin position="290"/>
        <end position="308"/>
    </location>
</feature>
<feature type="transmembrane region" description="Helical" evidence="7">
    <location>
        <begin position="116"/>
        <end position="142"/>
    </location>
</feature>
<dbReference type="PROSITE" id="PS50850">
    <property type="entry name" value="MFS"/>
    <property type="match status" value="1"/>
</dbReference>
<evidence type="ECO:0000256" key="5">
    <source>
        <dbReference type="ARBA" id="ARBA00023136"/>
    </source>
</evidence>
<name>A0A328HFN8_ARTGO</name>
<organism evidence="9 10">
    <name type="scientific">Arthrobacter globiformis</name>
    <dbReference type="NCBI Taxonomy" id="1665"/>
    <lineage>
        <taxon>Bacteria</taxon>
        <taxon>Bacillati</taxon>
        <taxon>Actinomycetota</taxon>
        <taxon>Actinomycetes</taxon>
        <taxon>Micrococcales</taxon>
        <taxon>Micrococcaceae</taxon>
        <taxon>Arthrobacter</taxon>
    </lineage>
</organism>
<dbReference type="FunFam" id="1.20.1250.20:FF:000018">
    <property type="entry name" value="MFS transporter permease"/>
    <property type="match status" value="1"/>
</dbReference>
<evidence type="ECO:0000256" key="2">
    <source>
        <dbReference type="ARBA" id="ARBA00022448"/>
    </source>
</evidence>
<feature type="transmembrane region" description="Helical" evidence="7">
    <location>
        <begin position="21"/>
        <end position="38"/>
    </location>
</feature>
<protein>
    <submittedName>
        <fullName evidence="9">MFS transporter</fullName>
    </submittedName>
</protein>
<dbReference type="CDD" id="cd17319">
    <property type="entry name" value="MFS_ExuT_GudP_like"/>
    <property type="match status" value="1"/>
</dbReference>
<dbReference type="PANTHER" id="PTHR43791:SF100">
    <property type="entry name" value="SUGAR TRANSPORTER"/>
    <property type="match status" value="1"/>
</dbReference>
<feature type="transmembrane region" description="Helical" evidence="7">
    <location>
        <begin position="149"/>
        <end position="171"/>
    </location>
</feature>